<evidence type="ECO:0000313" key="4">
    <source>
        <dbReference type="Proteomes" id="UP000184330"/>
    </source>
</evidence>
<evidence type="ECO:0000256" key="2">
    <source>
        <dbReference type="SAM" id="Phobius"/>
    </source>
</evidence>
<dbReference type="Proteomes" id="UP000184330">
    <property type="component" value="Unassembled WGS sequence"/>
</dbReference>
<feature type="compositionally biased region" description="Low complexity" evidence="1">
    <location>
        <begin position="400"/>
        <end position="428"/>
    </location>
</feature>
<feature type="compositionally biased region" description="Low complexity" evidence="1">
    <location>
        <begin position="288"/>
        <end position="299"/>
    </location>
</feature>
<keyword evidence="2" id="KW-0812">Transmembrane</keyword>
<proteinExistence type="predicted"/>
<feature type="compositionally biased region" description="Polar residues" evidence="1">
    <location>
        <begin position="300"/>
        <end position="309"/>
    </location>
</feature>
<dbReference type="AlphaFoldDB" id="A0A1L7X9F0"/>
<name>A0A1L7X9F0_9HELO</name>
<feature type="compositionally biased region" description="Low complexity" evidence="1">
    <location>
        <begin position="313"/>
        <end position="346"/>
    </location>
</feature>
<feature type="region of interest" description="Disordered" evidence="1">
    <location>
        <begin position="266"/>
        <end position="443"/>
    </location>
</feature>
<dbReference type="OrthoDB" id="3562896at2759"/>
<gene>
    <name evidence="3" type="ORF">PAC_11548</name>
</gene>
<keyword evidence="4" id="KW-1185">Reference proteome</keyword>
<dbReference type="EMBL" id="FJOG01000018">
    <property type="protein sequence ID" value="CZR61651.1"/>
    <property type="molecule type" value="Genomic_DNA"/>
</dbReference>
<accession>A0A1L7X9F0</accession>
<keyword evidence="2" id="KW-1133">Transmembrane helix</keyword>
<organism evidence="3 4">
    <name type="scientific">Phialocephala subalpina</name>
    <dbReference type="NCBI Taxonomy" id="576137"/>
    <lineage>
        <taxon>Eukaryota</taxon>
        <taxon>Fungi</taxon>
        <taxon>Dikarya</taxon>
        <taxon>Ascomycota</taxon>
        <taxon>Pezizomycotina</taxon>
        <taxon>Leotiomycetes</taxon>
        <taxon>Helotiales</taxon>
        <taxon>Mollisiaceae</taxon>
        <taxon>Phialocephala</taxon>
        <taxon>Phialocephala fortinii species complex</taxon>
    </lineage>
</organism>
<feature type="transmembrane region" description="Helical" evidence="2">
    <location>
        <begin position="616"/>
        <end position="632"/>
    </location>
</feature>
<keyword evidence="2" id="KW-0472">Membrane</keyword>
<feature type="compositionally biased region" description="Polar residues" evidence="1">
    <location>
        <begin position="274"/>
        <end position="287"/>
    </location>
</feature>
<protein>
    <submittedName>
        <fullName evidence="3">Uncharacterized protein</fullName>
    </submittedName>
</protein>
<reference evidence="3 4" key="1">
    <citation type="submission" date="2016-03" db="EMBL/GenBank/DDBJ databases">
        <authorList>
            <person name="Ploux O."/>
        </authorList>
    </citation>
    <scope>NUCLEOTIDE SEQUENCE [LARGE SCALE GENOMIC DNA]</scope>
    <source>
        <strain evidence="3 4">UAMH 11012</strain>
    </source>
</reference>
<dbReference type="STRING" id="576137.A0A1L7X9F0"/>
<sequence length="633" mass="62699">MLSRNILRALAVLVNGASCARQHFPRATARNLNATITSDAYPSIPTCCYIDSFGVGLVLWYTGSVEVTVATVSTIVYQYDNTAVTSYKTIKANSTQSLPTGLFNNFGTDTISGVPTDIIGSGLGGYEADTTLIAGTEFTDPYGVVYTSPTPVWVFGEITYFTQTPEPTGTGYACPSPNAGGFGEGLDVYPSGFYLADDDTMYGQNNTGEIFVPLPEQLKDWVVSHVPPNTDTLYSELAQCTLAFGDGIPVAHVPVTELTAGVTTTTTLTGNFGVPTQASTTPESEIQTTSTPTGETSSTYLPSESTPPAISNPVSTSSPGVPSASSTAPGEVASSGSRSGTTAGESPGDVRTSSAGGIVASRSSSPIIGASSGNSGPGSTAAGGGVNGGSQTTAGAGSQTSSAGNGNGRGSQSSAAGNGNAGGSQTTNTGGGSGGSGNTITTFPPSSTVAPVFTAGGITYTGNSASGFIIGSSTLKPGGTVIISGSGTASPITYILPTSGSAIIINGATETLSSKTVAAATATPILVIGSSTYTANSASEYVIGSQILTAGGVITASGETLSLESGGKTVVVVSGTSTQTESLGGIIASFGGFSPTTAGPAYVTASKAGLSKVMDVWILGVAFGMGLVGVVMI</sequence>
<evidence type="ECO:0000313" key="3">
    <source>
        <dbReference type="EMBL" id="CZR61651.1"/>
    </source>
</evidence>
<evidence type="ECO:0000256" key="1">
    <source>
        <dbReference type="SAM" id="MobiDB-lite"/>
    </source>
</evidence>
<feature type="compositionally biased region" description="Low complexity" evidence="1">
    <location>
        <begin position="360"/>
        <end position="380"/>
    </location>
</feature>